<dbReference type="RefSeq" id="WP_390251343.1">
    <property type="nucleotide sequence ID" value="NZ_JBHSDT010000004.1"/>
</dbReference>
<evidence type="ECO:0000313" key="2">
    <source>
        <dbReference type="Proteomes" id="UP001595882"/>
    </source>
</evidence>
<name>A0ABV8WVF9_9BACI</name>
<dbReference type="Proteomes" id="UP001595882">
    <property type="component" value="Unassembled WGS sequence"/>
</dbReference>
<evidence type="ECO:0000313" key="1">
    <source>
        <dbReference type="EMBL" id="MFC4403113.1"/>
    </source>
</evidence>
<proteinExistence type="predicted"/>
<sequence>MGIAAVAVVIIMIAMNFFDGGKGNGLVDTLLEGLVSGVTGIFKFN</sequence>
<organism evidence="1 2">
    <name type="scientific">Gracilibacillus xinjiangensis</name>
    <dbReference type="NCBI Taxonomy" id="1193282"/>
    <lineage>
        <taxon>Bacteria</taxon>
        <taxon>Bacillati</taxon>
        <taxon>Bacillota</taxon>
        <taxon>Bacilli</taxon>
        <taxon>Bacillales</taxon>
        <taxon>Bacillaceae</taxon>
        <taxon>Gracilibacillus</taxon>
    </lineage>
</organism>
<accession>A0ABV8WVF9</accession>
<comment type="caution">
    <text evidence="1">The sequence shown here is derived from an EMBL/GenBank/DDBJ whole genome shotgun (WGS) entry which is preliminary data.</text>
</comment>
<protein>
    <submittedName>
        <fullName evidence="1">Uncharacterized protein</fullName>
    </submittedName>
</protein>
<dbReference type="EMBL" id="JBHSDT010000004">
    <property type="protein sequence ID" value="MFC4403113.1"/>
    <property type="molecule type" value="Genomic_DNA"/>
</dbReference>
<keyword evidence="2" id="KW-1185">Reference proteome</keyword>
<gene>
    <name evidence="1" type="ORF">ACFOY7_08495</name>
</gene>
<reference evidence="2" key="1">
    <citation type="journal article" date="2019" name="Int. J. Syst. Evol. Microbiol.">
        <title>The Global Catalogue of Microorganisms (GCM) 10K type strain sequencing project: providing services to taxonomists for standard genome sequencing and annotation.</title>
        <authorList>
            <consortium name="The Broad Institute Genomics Platform"/>
            <consortium name="The Broad Institute Genome Sequencing Center for Infectious Disease"/>
            <person name="Wu L."/>
            <person name="Ma J."/>
        </authorList>
    </citation>
    <scope>NUCLEOTIDE SEQUENCE [LARGE SCALE GENOMIC DNA]</scope>
    <source>
        <strain evidence="2">CCUG 37865</strain>
    </source>
</reference>